<dbReference type="Proteomes" id="UP000032545">
    <property type="component" value="Unassembled WGS sequence"/>
</dbReference>
<reference evidence="3" key="1">
    <citation type="submission" date="2015-02" db="EMBL/GenBank/DDBJ databases">
        <title>Draft Genome of Frankia sp. CpI1-S.</title>
        <authorList>
            <person name="Oshone R.T."/>
            <person name="Ngom M."/>
            <person name="Ghodhbane-Gtari F."/>
            <person name="Gtari M."/>
            <person name="Morris K."/>
            <person name="Thomas K."/>
            <person name="Sen A."/>
            <person name="Tisa L.S."/>
        </authorList>
    </citation>
    <scope>NUCLEOTIDE SEQUENCE [LARGE SCALE GENOMIC DNA]</scope>
    <source>
        <strain evidence="3">CpI1-S</strain>
    </source>
</reference>
<dbReference type="EMBL" id="JYFN01000025">
    <property type="protein sequence ID" value="KJE22308.1"/>
    <property type="molecule type" value="Genomic_DNA"/>
</dbReference>
<dbReference type="InterPro" id="IPR036702">
    <property type="entry name" value="ComB-like_sf"/>
</dbReference>
<evidence type="ECO:0000313" key="2">
    <source>
        <dbReference type="EMBL" id="KJE22308.1"/>
    </source>
</evidence>
<comment type="caution">
    <text evidence="2">The sequence shown here is derived from an EMBL/GenBank/DDBJ whole genome shotgun (WGS) entry which is preliminary data.</text>
</comment>
<dbReference type="RefSeq" id="WP_044885976.1">
    <property type="nucleotide sequence ID" value="NZ_JYFN01000025.1"/>
</dbReference>
<organism evidence="2 3">
    <name type="scientific">Frankia torreyi</name>
    <dbReference type="NCBI Taxonomy" id="1856"/>
    <lineage>
        <taxon>Bacteria</taxon>
        <taxon>Bacillati</taxon>
        <taxon>Actinomycetota</taxon>
        <taxon>Actinomycetes</taxon>
        <taxon>Frankiales</taxon>
        <taxon>Frankiaceae</taxon>
        <taxon>Frankia</taxon>
    </lineage>
</organism>
<keyword evidence="3" id="KW-1185">Reference proteome</keyword>
<dbReference type="GO" id="GO:0000287">
    <property type="term" value="F:magnesium ion binding"/>
    <property type="evidence" value="ECO:0007669"/>
    <property type="project" value="InterPro"/>
</dbReference>
<gene>
    <name evidence="2" type="ORF">FF36_03377</name>
</gene>
<dbReference type="SUPFAM" id="SSF142823">
    <property type="entry name" value="ComB-like"/>
    <property type="match status" value="1"/>
</dbReference>
<reference evidence="2 3" key="2">
    <citation type="journal article" date="2016" name="Genome Announc.">
        <title>Permanent Draft Genome Sequences for Two Variants of Frankia sp. Strain CpI1, the First Frankia Strain Isolated from Root Nodules of Comptonia peregrina.</title>
        <authorList>
            <person name="Oshone R."/>
            <person name="Hurst S.G.IV."/>
            <person name="Abebe-Akele F."/>
            <person name="Simpson S."/>
            <person name="Morris K."/>
            <person name="Thomas W.K."/>
            <person name="Tisa L.S."/>
        </authorList>
    </citation>
    <scope>NUCLEOTIDE SEQUENCE [LARGE SCALE GENOMIC DNA]</scope>
    <source>
        <strain evidence="3">CpI1-S</strain>
    </source>
</reference>
<accession>A0A0D8BDH5</accession>
<dbReference type="OrthoDB" id="8588453at2"/>
<protein>
    <recommendedName>
        <fullName evidence="1">Probable 2-phosphosulfolactate phosphatase</fullName>
    </recommendedName>
</protein>
<dbReference type="InterPro" id="IPR005238">
    <property type="entry name" value="ComB-like"/>
</dbReference>
<dbReference type="PATRIC" id="fig|1502723.3.peg.2808"/>
<keyword evidence="2" id="KW-0378">Hydrolase</keyword>
<proteinExistence type="predicted"/>
<dbReference type="GO" id="GO:0050532">
    <property type="term" value="F:2-phosphosulfolactate phosphatase activity"/>
    <property type="evidence" value="ECO:0007669"/>
    <property type="project" value="InterPro"/>
</dbReference>
<name>A0A0D8BDH5_9ACTN</name>
<dbReference type="Gene3D" id="3.90.1560.10">
    <property type="entry name" value="ComB-like"/>
    <property type="match status" value="1"/>
</dbReference>
<dbReference type="AlphaFoldDB" id="A0A0D8BDH5"/>
<evidence type="ECO:0000313" key="3">
    <source>
        <dbReference type="Proteomes" id="UP000032545"/>
    </source>
</evidence>
<sequence>MNPAAQHPFRLRFGWGREDLDVLAAPGGIVVIVDVLRFSTAVSVAVGRGARVWPCRWRDEDAARRAAELGAVLAVPGRDDPAAHWSLSPADLAAIPAGTRLLLPSPNGSALSAAAALGPATPVAGCPRNAAAVGRLAADRLADGGTVAVIAAGERWPDPSGASHAGPLRPAVEDLLGAGAVLARILEAGSLERAAVAPEARAAIAAFRAAEADLAGELRCSASGRELLALGWDDDVACAADLDADAAVPVLDADGAYTGALELSS</sequence>
<dbReference type="Pfam" id="PF04029">
    <property type="entry name" value="2-ph_phosp"/>
    <property type="match status" value="1"/>
</dbReference>
<evidence type="ECO:0000256" key="1">
    <source>
        <dbReference type="ARBA" id="ARBA00021948"/>
    </source>
</evidence>